<protein>
    <recommendedName>
        <fullName evidence="3 9">GDP-L-fucose synthase</fullName>
        <ecNumber evidence="3 9">1.1.1.271</ecNumber>
    </recommendedName>
    <alternativeName>
        <fullName evidence="9">GDP-4-keto-6-deoxy-D-mannose-3,5-epimerase-4-reductase</fullName>
    </alternativeName>
</protein>
<gene>
    <name evidence="9" type="primary">fcl</name>
    <name evidence="11" type="ORF">A2647_00355</name>
</gene>
<dbReference type="EC" id="1.1.1.271" evidence="3 9"/>
<keyword evidence="7 9" id="KW-0511">Multifunctional enzyme</keyword>
<comment type="caution">
    <text evidence="11">The sequence shown here is derived from an EMBL/GenBank/DDBJ whole genome shotgun (WGS) entry which is preliminary data.</text>
</comment>
<evidence type="ECO:0000313" key="12">
    <source>
        <dbReference type="Proteomes" id="UP000177370"/>
    </source>
</evidence>
<proteinExistence type="inferred from homology"/>
<feature type="binding site" evidence="9">
    <location>
        <position position="270"/>
    </location>
    <ligand>
        <name>substrate</name>
    </ligand>
</feature>
<feature type="binding site" evidence="9">
    <location>
        <position position="210"/>
    </location>
    <ligand>
        <name>substrate</name>
    </ligand>
</feature>
<feature type="site" description="Important for catalytic activity" evidence="9">
    <location>
        <position position="108"/>
    </location>
</feature>
<dbReference type="Pfam" id="PF01370">
    <property type="entry name" value="Epimerase"/>
    <property type="match status" value="1"/>
</dbReference>
<keyword evidence="6 9" id="KW-0413">Isomerase</keyword>
<dbReference type="GO" id="GO:0016853">
    <property type="term" value="F:isomerase activity"/>
    <property type="evidence" value="ECO:0007669"/>
    <property type="project" value="UniProtKB-KW"/>
</dbReference>
<dbReference type="InterPro" id="IPR036291">
    <property type="entry name" value="NAD(P)-bd_dom_sf"/>
</dbReference>
<feature type="binding site" evidence="9">
    <location>
        <begin position="106"/>
        <end position="109"/>
    </location>
    <ligand>
        <name>NADP(+)</name>
        <dbReference type="ChEBI" id="CHEBI:58349"/>
    </ligand>
</feature>
<feature type="binding site" evidence="9">
    <location>
        <begin position="11"/>
        <end position="17"/>
    </location>
    <ligand>
        <name>NADP(+)</name>
        <dbReference type="ChEBI" id="CHEBI:58349"/>
    </ligand>
</feature>
<evidence type="ECO:0000256" key="5">
    <source>
        <dbReference type="ARBA" id="ARBA00023002"/>
    </source>
</evidence>
<dbReference type="CDD" id="cd05239">
    <property type="entry name" value="GDP_FS_SDR_e"/>
    <property type="match status" value="1"/>
</dbReference>
<evidence type="ECO:0000256" key="2">
    <source>
        <dbReference type="ARBA" id="ARBA00005959"/>
    </source>
</evidence>
<reference evidence="11 12" key="1">
    <citation type="journal article" date="2016" name="Nat. Commun.">
        <title>Thousands of microbial genomes shed light on interconnected biogeochemical processes in an aquifer system.</title>
        <authorList>
            <person name="Anantharaman K."/>
            <person name="Brown C.T."/>
            <person name="Hug L.A."/>
            <person name="Sharon I."/>
            <person name="Castelle C.J."/>
            <person name="Probst A.J."/>
            <person name="Thomas B.C."/>
            <person name="Singh A."/>
            <person name="Wilkins M.J."/>
            <person name="Karaoz U."/>
            <person name="Brodie E.L."/>
            <person name="Williams K.H."/>
            <person name="Hubbard S.S."/>
            <person name="Banfield J.F."/>
        </authorList>
    </citation>
    <scope>NUCLEOTIDE SEQUENCE [LARGE SCALE GENOMIC DNA]</scope>
</reference>
<dbReference type="Gene3D" id="3.90.25.10">
    <property type="entry name" value="UDP-galactose 4-epimerase, domain 1"/>
    <property type="match status" value="1"/>
</dbReference>
<organism evidence="11 12">
    <name type="scientific">Candidatus Nomurabacteria bacterium RIFCSPHIGHO2_01_FULL_40_24b</name>
    <dbReference type="NCBI Taxonomy" id="1801739"/>
    <lineage>
        <taxon>Bacteria</taxon>
        <taxon>Candidatus Nomuraibacteriota</taxon>
    </lineage>
</organism>
<evidence type="ECO:0000256" key="1">
    <source>
        <dbReference type="ARBA" id="ARBA00004883"/>
    </source>
</evidence>
<comment type="function">
    <text evidence="9">Catalyzes the two-step NADP-dependent conversion of GDP-4-dehydro-6-deoxy-D-mannose to GDP-fucose, involving an epimerase and a reductase reaction.</text>
</comment>
<evidence type="ECO:0000256" key="3">
    <source>
        <dbReference type="ARBA" id="ARBA00012371"/>
    </source>
</evidence>
<comment type="catalytic activity">
    <reaction evidence="8 9">
        <text>GDP-beta-L-fucose + NADP(+) = GDP-4-dehydro-alpha-D-rhamnose + NADPH + H(+)</text>
        <dbReference type="Rhea" id="RHEA:18885"/>
        <dbReference type="ChEBI" id="CHEBI:15378"/>
        <dbReference type="ChEBI" id="CHEBI:57273"/>
        <dbReference type="ChEBI" id="CHEBI:57783"/>
        <dbReference type="ChEBI" id="CHEBI:57964"/>
        <dbReference type="ChEBI" id="CHEBI:58349"/>
        <dbReference type="EC" id="1.1.1.271"/>
    </reaction>
</comment>
<evidence type="ECO:0000313" key="11">
    <source>
        <dbReference type="EMBL" id="OGI65817.1"/>
    </source>
</evidence>
<evidence type="ECO:0000256" key="6">
    <source>
        <dbReference type="ARBA" id="ARBA00023235"/>
    </source>
</evidence>
<dbReference type="UniPathway" id="UPA00128">
    <property type="reaction ID" value="UER00191"/>
</dbReference>
<dbReference type="InterPro" id="IPR001509">
    <property type="entry name" value="Epimerase_deHydtase"/>
</dbReference>
<dbReference type="Gene3D" id="3.40.50.720">
    <property type="entry name" value="NAD(P)-binding Rossmann-like Domain"/>
    <property type="match status" value="1"/>
</dbReference>
<feature type="binding site" evidence="9">
    <location>
        <begin position="164"/>
        <end position="167"/>
    </location>
    <ligand>
        <name>NADP(+)</name>
        <dbReference type="ChEBI" id="CHEBI:58349"/>
    </ligand>
</feature>
<feature type="binding site" evidence="9">
    <location>
        <position position="180"/>
    </location>
    <ligand>
        <name>NADP(+)</name>
        <dbReference type="ChEBI" id="CHEBI:58349"/>
    </ligand>
</feature>
<evidence type="ECO:0000256" key="7">
    <source>
        <dbReference type="ARBA" id="ARBA00023268"/>
    </source>
</evidence>
<feature type="binding site" evidence="9">
    <location>
        <position position="188"/>
    </location>
    <ligand>
        <name>substrate</name>
    </ligand>
</feature>
<dbReference type="AlphaFoldDB" id="A0A1F6V7Z0"/>
<accession>A0A1F6V7Z0</accession>
<keyword evidence="4 9" id="KW-0521">NADP</keyword>
<dbReference type="InterPro" id="IPR028614">
    <property type="entry name" value="GDP_fucose/colitose_synth"/>
</dbReference>
<dbReference type="HAMAP" id="MF_00956">
    <property type="entry name" value="GDP_fucose_synth"/>
    <property type="match status" value="1"/>
</dbReference>
<dbReference type="EMBL" id="MFTP01000012">
    <property type="protein sequence ID" value="OGI65817.1"/>
    <property type="molecule type" value="Genomic_DNA"/>
</dbReference>
<dbReference type="GO" id="GO:0070401">
    <property type="term" value="F:NADP+ binding"/>
    <property type="evidence" value="ECO:0007669"/>
    <property type="project" value="UniProtKB-UniRule"/>
</dbReference>
<dbReference type="PANTHER" id="PTHR43238:SF1">
    <property type="entry name" value="GDP-L-FUCOSE SYNTHASE"/>
    <property type="match status" value="1"/>
</dbReference>
<evidence type="ECO:0000256" key="4">
    <source>
        <dbReference type="ARBA" id="ARBA00022857"/>
    </source>
</evidence>
<comment type="pathway">
    <text evidence="1 9">Nucleotide-sugar biosynthesis; GDP-L-fucose biosynthesis via de novo pathway; GDP-L-fucose from GDP-alpha-D-mannose: step 2/2.</text>
</comment>
<evidence type="ECO:0000259" key="10">
    <source>
        <dbReference type="Pfam" id="PF01370"/>
    </source>
</evidence>
<comment type="similarity">
    <text evidence="2 9">Belongs to the NAD(P)-dependent epimerase/dehydratase family. Fucose synthase subfamily.</text>
</comment>
<feature type="active site" description="Proton donor/acceptor" evidence="9">
    <location>
        <position position="137"/>
    </location>
</feature>
<evidence type="ECO:0000256" key="8">
    <source>
        <dbReference type="ARBA" id="ARBA00051935"/>
    </source>
</evidence>
<dbReference type="GO" id="GO:0042351">
    <property type="term" value="P:'de novo' GDP-L-fucose biosynthetic process"/>
    <property type="evidence" value="ECO:0007669"/>
    <property type="project" value="UniProtKB-UniRule"/>
</dbReference>
<dbReference type="FunFam" id="3.40.50.720:FF:000101">
    <property type="entry name" value="GDP-L-fucose synthase"/>
    <property type="match status" value="1"/>
</dbReference>
<dbReference type="SUPFAM" id="SSF51735">
    <property type="entry name" value="NAD(P)-binding Rossmann-fold domains"/>
    <property type="match status" value="1"/>
</dbReference>
<feature type="binding site" evidence="9">
    <location>
        <position position="203"/>
    </location>
    <ligand>
        <name>substrate</name>
    </ligand>
</feature>
<feature type="domain" description="NAD-dependent epimerase/dehydratase" evidence="10">
    <location>
        <begin position="7"/>
        <end position="238"/>
    </location>
</feature>
<feature type="binding site" evidence="9">
    <location>
        <position position="141"/>
    </location>
    <ligand>
        <name>NADP(+)</name>
        <dbReference type="ChEBI" id="CHEBI:58349"/>
    </ligand>
</feature>
<dbReference type="GO" id="GO:0050577">
    <property type="term" value="F:GDP-L-fucose synthase activity"/>
    <property type="evidence" value="ECO:0007669"/>
    <property type="project" value="UniProtKB-UniRule"/>
</dbReference>
<evidence type="ECO:0000256" key="9">
    <source>
        <dbReference type="HAMAP-Rule" id="MF_00956"/>
    </source>
</evidence>
<sequence length="310" mass="35242">MEKNSKIYVAGHTGLVGSAIVRELERQGYENIVIKTREELDLTQQRRVENFFEKERPEYVFLAAAKVGGILANDKYSADFIRDNLAIETNVIDSAYKNDVKKMLFLGSSCVYPKNSPQPIKEEYLLTGELEVTNKAYAVAKIAGIIMCQSYNKQYGTNFISVMPTNLYGENDNFDLESSHVIPAMIRKFDDAKKNNEKEVILWGTGSPKREFLYVDDLANACVFLMNNYNDSEIINIGVGEDLSILELANVVKKCVGYKGDIVWDKSRPDGTLRKLLDVSKLQGLGWKAKINLEDGIRRTYEWFRENKKS</sequence>
<name>A0A1F6V7Z0_9BACT</name>
<dbReference type="Proteomes" id="UP000177370">
    <property type="component" value="Unassembled WGS sequence"/>
</dbReference>
<keyword evidence="5 9" id="KW-0560">Oxidoreductase</keyword>
<feature type="site" description="Important for catalytic activity" evidence="9">
    <location>
        <position position="110"/>
    </location>
</feature>
<dbReference type="PANTHER" id="PTHR43238">
    <property type="entry name" value="GDP-L-FUCOSE SYNTHASE"/>
    <property type="match status" value="1"/>
</dbReference>